<dbReference type="STRING" id="104663.SAMN04488121_10298"/>
<dbReference type="GO" id="GO:0004029">
    <property type="term" value="F:aldehyde dehydrogenase (NAD+) activity"/>
    <property type="evidence" value="ECO:0007669"/>
    <property type="project" value="TreeGrafter"/>
</dbReference>
<evidence type="ECO:0000313" key="3">
    <source>
        <dbReference type="Proteomes" id="UP000199045"/>
    </source>
</evidence>
<dbReference type="RefSeq" id="WP_089830176.1">
    <property type="nucleotide sequence ID" value="NZ_FNBN01000002.1"/>
</dbReference>
<dbReference type="InterPro" id="IPR006115">
    <property type="entry name" value="6PGDH_NADP-bd"/>
</dbReference>
<gene>
    <name evidence="2" type="ORF">SAMN04488121_10298</name>
</gene>
<dbReference type="CDD" id="cd05266">
    <property type="entry name" value="SDR_a4"/>
    <property type="match status" value="1"/>
</dbReference>
<dbReference type="Gene3D" id="3.40.50.720">
    <property type="entry name" value="NAD(P)-binding Rossmann-like Domain"/>
    <property type="match status" value="1"/>
</dbReference>
<organism evidence="2 3">
    <name type="scientific">Chitinophaga filiformis</name>
    <name type="common">Myxococcus filiformis</name>
    <name type="synonym">Flexibacter filiformis</name>
    <dbReference type="NCBI Taxonomy" id="104663"/>
    <lineage>
        <taxon>Bacteria</taxon>
        <taxon>Pseudomonadati</taxon>
        <taxon>Bacteroidota</taxon>
        <taxon>Chitinophagia</taxon>
        <taxon>Chitinophagales</taxon>
        <taxon>Chitinophagaceae</taxon>
        <taxon>Chitinophaga</taxon>
    </lineage>
</organism>
<dbReference type="AlphaFoldDB" id="A0A1G7LKH2"/>
<accession>A0A1G7LKH2</accession>
<evidence type="ECO:0000313" key="2">
    <source>
        <dbReference type="EMBL" id="SDF49876.1"/>
    </source>
</evidence>
<dbReference type="PROSITE" id="PS51257">
    <property type="entry name" value="PROKAR_LIPOPROTEIN"/>
    <property type="match status" value="1"/>
</dbReference>
<dbReference type="InterPro" id="IPR051783">
    <property type="entry name" value="NAD(P)-dependent_oxidoreduct"/>
</dbReference>
<dbReference type="GO" id="GO:0005737">
    <property type="term" value="C:cytoplasm"/>
    <property type="evidence" value="ECO:0007669"/>
    <property type="project" value="TreeGrafter"/>
</dbReference>
<name>A0A1G7LKH2_CHIFI</name>
<dbReference type="SUPFAM" id="SSF51735">
    <property type="entry name" value="NAD(P)-binding Rossmann-fold domains"/>
    <property type="match status" value="1"/>
</dbReference>
<dbReference type="EMBL" id="FNBN01000002">
    <property type="protein sequence ID" value="SDF49876.1"/>
    <property type="molecule type" value="Genomic_DNA"/>
</dbReference>
<dbReference type="PANTHER" id="PTHR48079:SF6">
    <property type="entry name" value="NAD(P)-BINDING DOMAIN-CONTAINING PROTEIN-RELATED"/>
    <property type="match status" value="1"/>
</dbReference>
<dbReference type="Pfam" id="PF03446">
    <property type="entry name" value="NAD_binding_2"/>
    <property type="match status" value="1"/>
</dbReference>
<dbReference type="PANTHER" id="PTHR48079">
    <property type="entry name" value="PROTEIN YEEZ"/>
    <property type="match status" value="1"/>
</dbReference>
<reference evidence="2 3" key="1">
    <citation type="submission" date="2016-10" db="EMBL/GenBank/DDBJ databases">
        <authorList>
            <person name="de Groot N.N."/>
        </authorList>
    </citation>
    <scope>NUCLEOTIDE SEQUENCE [LARGE SCALE GENOMIC DNA]</scope>
    <source>
        <strain evidence="2 3">DSM 527</strain>
    </source>
</reference>
<sequence length="277" mass="30801">MTKETLTNTISILGCGWLGLPLAAHLVQEGYTVKGSVTQPERFEELTQRGITPYQVEITDTSITSNDLTGFLETGILIINIPPSRREDVLLYHQAQMKLLLDQVLKSPAKHIIFISSTSVYPDLNQEVTELETASPSKDSGKVLLAVEKLFRTNPHLITTIVRFAGLVGYDRLPGRFLAGKKNVENGDAPINVIHQDDCIALITGIIQKQAWGEIFNACSDLHPTRREFYTKAAAKAGLELPTFAAETDPHFKIINSDKIKQRLNYSFRYPDPLGLL</sequence>
<dbReference type="Proteomes" id="UP000199045">
    <property type="component" value="Unassembled WGS sequence"/>
</dbReference>
<feature type="domain" description="6-phosphogluconate dehydrogenase NADP-binding" evidence="1">
    <location>
        <begin position="9"/>
        <end position="55"/>
    </location>
</feature>
<proteinExistence type="predicted"/>
<evidence type="ECO:0000259" key="1">
    <source>
        <dbReference type="Pfam" id="PF03446"/>
    </source>
</evidence>
<protein>
    <submittedName>
        <fullName evidence="2">Nucleoside-diphosphate-sugar epimerase</fullName>
    </submittedName>
</protein>
<dbReference type="OrthoDB" id="751203at2"/>
<dbReference type="GO" id="GO:0050661">
    <property type="term" value="F:NADP binding"/>
    <property type="evidence" value="ECO:0007669"/>
    <property type="project" value="InterPro"/>
</dbReference>
<dbReference type="InterPro" id="IPR036291">
    <property type="entry name" value="NAD(P)-bd_dom_sf"/>
</dbReference>